<dbReference type="Proteomes" id="UP001220610">
    <property type="component" value="Chromosome"/>
</dbReference>
<organism evidence="3 4">
    <name type="scientific">Candidatus Pseudobacter hemicellulosilyticus</name>
    <dbReference type="NCBI Taxonomy" id="3121375"/>
    <lineage>
        <taxon>Bacteria</taxon>
        <taxon>Pseudomonadati</taxon>
        <taxon>Bacteroidota</taxon>
        <taxon>Chitinophagia</taxon>
        <taxon>Chitinophagales</taxon>
        <taxon>Chitinophagaceae</taxon>
        <taxon>Pseudobacter</taxon>
    </lineage>
</organism>
<dbReference type="InterPro" id="IPR025970">
    <property type="entry name" value="SusE"/>
</dbReference>
<reference evidence="3" key="1">
    <citation type="submission" date="2023-03" db="EMBL/GenBank/DDBJ databases">
        <title>Andean soil-derived lignocellulolytic bacterial consortium as a source of novel taxa and putative plastic-active enzymes.</title>
        <authorList>
            <person name="Diaz-Garcia L."/>
            <person name="Chuvochina M."/>
            <person name="Feuerriegel G."/>
            <person name="Bunk B."/>
            <person name="Sproer C."/>
            <person name="Streit W.R."/>
            <person name="Rodriguez L.M."/>
            <person name="Overmann J."/>
            <person name="Jimenez D.J."/>
        </authorList>
    </citation>
    <scope>NUCLEOTIDE SEQUENCE</scope>
    <source>
        <strain evidence="3">MAG 7</strain>
    </source>
</reference>
<gene>
    <name evidence="3" type="ORF">P0Y53_15770</name>
</gene>
<dbReference type="PROSITE" id="PS51257">
    <property type="entry name" value="PROKAR_LIPOPROTEIN"/>
    <property type="match status" value="1"/>
</dbReference>
<evidence type="ECO:0000313" key="3">
    <source>
        <dbReference type="EMBL" id="WEK33947.1"/>
    </source>
</evidence>
<protein>
    <submittedName>
        <fullName evidence="3">SusE domain-containing protein</fullName>
    </submittedName>
</protein>
<sequence length="373" mass="41016">MKHTKIAATFFLIAMAAFVGCTKKLEFTEVKVTEVSSYYSPDDGRNIILQSSGTASLYFEWEKAVAEDNGVVYYDVLFDKADGDFSKPLYVVPADNKGISTGASITHKVLNRIGGLAGIAAATEGVLKWTVASSRGLSQVISKTTRTIRITRTPGIEAPDVLFLTGEGTEAGAELANALTVKGLEGGTEFEIYTRLLAGKKYSFVDSRSSVSRTFSVNTAGTGFTESADGGTVSEDGIYKVFLDFSTASATIAKVTKVDMFMCTPQKRQTLTYQGKGVWSHNDYVPDFTTNWGDDRYFFWITINGQEQKVGSSNKDNQPPGVTTGAYFKLNFYAEDKNQWDYSYKFPNRNVPKCNIIFSLSAEADQYTHQMVY</sequence>
<evidence type="ECO:0000256" key="1">
    <source>
        <dbReference type="SAM" id="SignalP"/>
    </source>
</evidence>
<name>A0AAJ5WQK9_9BACT</name>
<dbReference type="Pfam" id="PF14292">
    <property type="entry name" value="SusE"/>
    <property type="match status" value="1"/>
</dbReference>
<keyword evidence="1" id="KW-0732">Signal</keyword>
<proteinExistence type="predicted"/>
<dbReference type="AlphaFoldDB" id="A0AAJ5WQK9"/>
<evidence type="ECO:0000313" key="4">
    <source>
        <dbReference type="Proteomes" id="UP001220610"/>
    </source>
</evidence>
<feature type="domain" description="SusE outer membrane protein" evidence="2">
    <location>
        <begin position="36"/>
        <end position="131"/>
    </location>
</feature>
<accession>A0AAJ5WQK9</accession>
<feature type="chain" id="PRO_5042491797" evidence="1">
    <location>
        <begin position="20"/>
        <end position="373"/>
    </location>
</feature>
<evidence type="ECO:0000259" key="2">
    <source>
        <dbReference type="Pfam" id="PF14292"/>
    </source>
</evidence>
<dbReference type="EMBL" id="CP119311">
    <property type="protein sequence ID" value="WEK33947.1"/>
    <property type="molecule type" value="Genomic_DNA"/>
</dbReference>
<feature type="signal peptide" evidence="1">
    <location>
        <begin position="1"/>
        <end position="19"/>
    </location>
</feature>